<name>E7FQ56_9LACO</name>
<protein>
    <submittedName>
        <fullName evidence="1">Uncharacterized protein</fullName>
    </submittedName>
</protein>
<dbReference type="EMBL" id="ACGS02000034">
    <property type="protein sequence ID" value="EFZ34845.1"/>
    <property type="molecule type" value="Genomic_DNA"/>
</dbReference>
<reference evidence="1 2" key="1">
    <citation type="submission" date="2011-01" db="EMBL/GenBank/DDBJ databases">
        <authorList>
            <person name="Muzny D."/>
            <person name="Qin X."/>
            <person name="Buhay C."/>
            <person name="Dugan-Rocha S."/>
            <person name="Ding Y."/>
            <person name="Chen G."/>
            <person name="Hawes A."/>
            <person name="Holder M."/>
            <person name="Jhangiani S."/>
            <person name="Johnson A."/>
            <person name="Khan Z."/>
            <person name="Li Z."/>
            <person name="Liu W."/>
            <person name="Liu X."/>
            <person name="Perez L."/>
            <person name="Shen H."/>
            <person name="Wang Q."/>
            <person name="Watt J."/>
            <person name="Xi L."/>
            <person name="Xin Y."/>
            <person name="Zhou J."/>
            <person name="Deng J."/>
            <person name="Jiang H."/>
            <person name="Liu Y."/>
            <person name="Qu J."/>
            <person name="Song X.-Z."/>
            <person name="Zhang L."/>
            <person name="Villasana D."/>
            <person name="Johnson A."/>
            <person name="Liu J."/>
            <person name="Liyanage D."/>
            <person name="Lorensuhewa L."/>
            <person name="Robinson T."/>
            <person name="Song A."/>
            <person name="Song B.-B."/>
            <person name="Dinh H."/>
            <person name="Thornton R."/>
            <person name="Coyle M."/>
            <person name="Francisco L."/>
            <person name="Jackson L."/>
            <person name="Javaid M."/>
            <person name="Korchina V."/>
            <person name="Kovar C."/>
            <person name="Mata R."/>
            <person name="Mathew T."/>
            <person name="Ngo R."/>
            <person name="Nguyen L."/>
            <person name="Nguyen N."/>
            <person name="Okwuonu G."/>
            <person name="Ongeri F."/>
            <person name="Pham C."/>
            <person name="Simmons D."/>
            <person name="Wilczek-Boney K."/>
            <person name="Hale W."/>
            <person name="Jakkamsetti A."/>
            <person name="Pham P."/>
            <person name="Ruth R."/>
            <person name="San Lucas F."/>
            <person name="Warren J."/>
            <person name="Zhang J."/>
            <person name="Zhao Z."/>
            <person name="Zhou C."/>
            <person name="Zhu D."/>
            <person name="Lee S."/>
            <person name="Bess C."/>
            <person name="Blankenburg K."/>
            <person name="Forbes L."/>
            <person name="Fu Q."/>
            <person name="Gubbala S."/>
            <person name="Hirani K."/>
            <person name="Jayaseelan J.C."/>
            <person name="Lara F."/>
            <person name="Munidasa M."/>
            <person name="Palculict T."/>
            <person name="Patil S."/>
            <person name="Pu L.-L."/>
            <person name="Saada N."/>
            <person name="Tang L."/>
            <person name="Weissenberger G."/>
            <person name="Zhu Y."/>
            <person name="Hemphill L."/>
            <person name="Shang Y."/>
            <person name="Youmans B."/>
            <person name="Ayvaz T."/>
            <person name="Ross M."/>
            <person name="Santibanez J."/>
            <person name="Aqrawi P."/>
            <person name="Gross S."/>
            <person name="Joshi V."/>
            <person name="Fowler G."/>
            <person name="Nazareth L."/>
            <person name="Reid J."/>
            <person name="Worley K."/>
            <person name="Petrosino J."/>
            <person name="Highlander S."/>
            <person name="Gibbs R."/>
        </authorList>
    </citation>
    <scope>NUCLEOTIDE SEQUENCE [LARGE SCALE GENOMIC DNA]</scope>
    <source>
        <strain evidence="1 2">ATCC 25644</strain>
    </source>
</reference>
<organism evidence="1 2">
    <name type="scientific">Ligilactobacillus ruminis ATCC 25644</name>
    <dbReference type="NCBI Taxonomy" id="525362"/>
    <lineage>
        <taxon>Bacteria</taxon>
        <taxon>Bacillati</taxon>
        <taxon>Bacillota</taxon>
        <taxon>Bacilli</taxon>
        <taxon>Lactobacillales</taxon>
        <taxon>Lactobacillaceae</taxon>
        <taxon>Ligilactobacillus</taxon>
    </lineage>
</organism>
<dbReference type="Proteomes" id="UP000004099">
    <property type="component" value="Unassembled WGS sequence"/>
</dbReference>
<dbReference type="HOGENOM" id="CLU_2219806_0_0_9"/>
<accession>E7FQ56</accession>
<evidence type="ECO:0000313" key="1">
    <source>
        <dbReference type="EMBL" id="EFZ34845.1"/>
    </source>
</evidence>
<comment type="caution">
    <text evidence="1">The sequence shown here is derived from an EMBL/GenBank/DDBJ whole genome shotgun (WGS) entry which is preliminary data.</text>
</comment>
<gene>
    <name evidence="1" type="ORF">HMPREF0542_11033</name>
</gene>
<dbReference type="AlphaFoldDB" id="E7FQ56"/>
<sequence>MIFDKKRRVAVSGRALFCVFAGWLNAVLAEAKADKNRAKCLNFVYRPNEDRAHGDKSRQKPSKMLEFCLPTRPKSVRAEAKADKNRSKCLNLVYRADRNRRTQRQK</sequence>
<proteinExistence type="predicted"/>
<evidence type="ECO:0000313" key="2">
    <source>
        <dbReference type="Proteomes" id="UP000004099"/>
    </source>
</evidence>